<organism evidence="1 2">
    <name type="scientific">Bradyrhizobium erythrophlei</name>
    <dbReference type="NCBI Taxonomy" id="1437360"/>
    <lineage>
        <taxon>Bacteria</taxon>
        <taxon>Pseudomonadati</taxon>
        <taxon>Pseudomonadota</taxon>
        <taxon>Alphaproteobacteria</taxon>
        <taxon>Hyphomicrobiales</taxon>
        <taxon>Nitrobacteraceae</taxon>
        <taxon>Bradyrhizobium</taxon>
    </lineage>
</organism>
<dbReference type="AlphaFoldDB" id="A0A1M5YZ25"/>
<gene>
    <name evidence="1" type="ORF">SAMN05443248_9002</name>
</gene>
<name>A0A1M5YZ25_9BRAD</name>
<dbReference type="EMBL" id="LT670817">
    <property type="protein sequence ID" value="SHI17251.1"/>
    <property type="molecule type" value="Genomic_DNA"/>
</dbReference>
<reference evidence="1 2" key="1">
    <citation type="submission" date="2016-11" db="EMBL/GenBank/DDBJ databases">
        <authorList>
            <person name="Jaros S."/>
            <person name="Januszkiewicz K."/>
            <person name="Wedrychowicz H."/>
        </authorList>
    </citation>
    <scope>NUCLEOTIDE SEQUENCE [LARGE SCALE GENOMIC DNA]</scope>
    <source>
        <strain evidence="1 2">GAS138</strain>
    </source>
</reference>
<accession>A0A1M5YZ25</accession>
<proteinExistence type="predicted"/>
<sequence>MFPRGAFDARTECEKPCGTDATSDAIGGLVHADPAKALVMTCFRRLVADGYAEWHMLENGDIQLRLYTGETYRLGKAMITRIA</sequence>
<protein>
    <submittedName>
        <fullName evidence="1">Uncharacterized protein</fullName>
    </submittedName>
</protein>
<dbReference type="Proteomes" id="UP000189796">
    <property type="component" value="Chromosome I"/>
</dbReference>
<evidence type="ECO:0000313" key="1">
    <source>
        <dbReference type="EMBL" id="SHI17251.1"/>
    </source>
</evidence>
<evidence type="ECO:0000313" key="2">
    <source>
        <dbReference type="Proteomes" id="UP000189796"/>
    </source>
</evidence>